<reference evidence="1 2" key="1">
    <citation type="submission" date="2019-03" db="EMBL/GenBank/DDBJ databases">
        <title>Sapientia aquatica gen. nov., sp. nov., isolated from a crater lake.</title>
        <authorList>
            <person name="Felfoldi T."/>
            <person name="Szabo A."/>
            <person name="Toth E."/>
            <person name="Schumann P."/>
            <person name="Keki Z."/>
            <person name="Marialigeti K."/>
            <person name="Mathe I."/>
        </authorList>
    </citation>
    <scope>NUCLEOTIDE SEQUENCE [LARGE SCALE GENOMIC DNA]</scope>
    <source>
        <strain evidence="1 2">SA-152</strain>
    </source>
</reference>
<comment type="caution">
    <text evidence="1">The sequence shown here is derived from an EMBL/GenBank/DDBJ whole genome shotgun (WGS) entry which is preliminary data.</text>
</comment>
<accession>A0A4R5W238</accession>
<sequence length="101" mass="11649">MGKNLSPKDSELYNRIDEVLHYIWDPIRVSGVPMARDEYHSYLPQVFSLVKEDASPDQIANYLIDVVTNKIGLSESMDHALEVVNVLQDWKRVLGEKYDNL</sequence>
<proteinExistence type="predicted"/>
<dbReference type="OrthoDB" id="773332at2"/>
<organism evidence="1 2">
    <name type="scientific">Sapientia aquatica</name>
    <dbReference type="NCBI Taxonomy" id="1549640"/>
    <lineage>
        <taxon>Bacteria</taxon>
        <taxon>Pseudomonadati</taxon>
        <taxon>Pseudomonadota</taxon>
        <taxon>Betaproteobacteria</taxon>
        <taxon>Burkholderiales</taxon>
        <taxon>Oxalobacteraceae</taxon>
        <taxon>Sapientia</taxon>
    </lineage>
</organism>
<dbReference type="AlphaFoldDB" id="A0A4R5W238"/>
<dbReference type="Proteomes" id="UP000294829">
    <property type="component" value="Unassembled WGS sequence"/>
</dbReference>
<protein>
    <submittedName>
        <fullName evidence="1">Uncharacterized protein</fullName>
    </submittedName>
</protein>
<name>A0A4R5W238_9BURK</name>
<dbReference type="RefSeq" id="WP_133327250.1">
    <property type="nucleotide sequence ID" value="NZ_SMYL01000003.1"/>
</dbReference>
<gene>
    <name evidence="1" type="ORF">E2I14_07975</name>
</gene>
<evidence type="ECO:0000313" key="1">
    <source>
        <dbReference type="EMBL" id="TDK66403.1"/>
    </source>
</evidence>
<dbReference type="EMBL" id="SMYL01000003">
    <property type="protein sequence ID" value="TDK66403.1"/>
    <property type="molecule type" value="Genomic_DNA"/>
</dbReference>
<keyword evidence="2" id="KW-1185">Reference proteome</keyword>
<evidence type="ECO:0000313" key="2">
    <source>
        <dbReference type="Proteomes" id="UP000294829"/>
    </source>
</evidence>